<comment type="caution">
    <text evidence="8">The sequence shown here is derived from an EMBL/GenBank/DDBJ whole genome shotgun (WGS) entry which is preliminary data.</text>
</comment>
<sequence>MKRILLINPWIEDVSAYDYWLKPLGLLYISSALKTLGVEPVLVDCLDRYDSDLLSYSSGSGEKYFGTGKFVETVVPKPDCIASIPRRFKRFGFPEEVFRSKLQQLDHVDGVFVTSMMTYWHYGVSDTIRVVRQELPSIPIVLGGVYATLLPEHAKRNAGADLVCPGTGMKPIEKALLFLGINKSVQSDWFDELSPDYSAYESPHYAVVITSLGCPFRCVYCASSYLWRHFLRRDPTKTAEHIEYLVKSSNLSDIVFFDDAILVGGGFKTLMKEIEHRSIRTRFHLPNGVHARFVDRETADLMYANNFKTIKIGLETSDRALQTSTGGKVFLNDIYRAVDNLSKAGFTYKEISAYIMLNLPGQSEEDVLDSLRICEELGLSPSLNEFTPIPGTLQWKELIERGSFAEDIDPLLLDNSIIPHWWKQGFSLDTVQRLKEAAWSLRRKLSGE</sequence>
<evidence type="ECO:0000259" key="7">
    <source>
        <dbReference type="PROSITE" id="PS51918"/>
    </source>
</evidence>
<evidence type="ECO:0000259" key="6">
    <source>
        <dbReference type="PROSITE" id="PS51332"/>
    </source>
</evidence>
<dbReference type="SMART" id="SM00729">
    <property type="entry name" value="Elp3"/>
    <property type="match status" value="1"/>
</dbReference>
<organism evidence="8 9">
    <name type="scientific">Mesotoga prima</name>
    <dbReference type="NCBI Taxonomy" id="1184387"/>
    <lineage>
        <taxon>Bacteria</taxon>
        <taxon>Thermotogati</taxon>
        <taxon>Thermotogota</taxon>
        <taxon>Thermotogae</taxon>
        <taxon>Kosmotogales</taxon>
        <taxon>Kosmotogaceae</taxon>
        <taxon>Mesotoga</taxon>
    </lineage>
</organism>
<evidence type="ECO:0000256" key="3">
    <source>
        <dbReference type="ARBA" id="ARBA00022723"/>
    </source>
</evidence>
<dbReference type="InterPro" id="IPR058240">
    <property type="entry name" value="rSAM_sf"/>
</dbReference>
<dbReference type="PANTHER" id="PTHR43409">
    <property type="entry name" value="ANAEROBIC MAGNESIUM-PROTOPORPHYRIN IX MONOMETHYL ESTER CYCLASE-RELATED"/>
    <property type="match status" value="1"/>
</dbReference>
<dbReference type="Proteomes" id="UP000054092">
    <property type="component" value="Unassembled WGS sequence"/>
</dbReference>
<keyword evidence="4" id="KW-0408">Iron</keyword>
<reference evidence="9" key="1">
    <citation type="journal article" date="2015" name="MBio">
        <title>Genome-Resolved Metagenomic Analysis Reveals Roles for Candidate Phyla and Other Microbial Community Members in Biogeochemical Transformations in Oil Reservoirs.</title>
        <authorList>
            <person name="Hu P."/>
            <person name="Tom L."/>
            <person name="Singh A."/>
            <person name="Thomas B.C."/>
            <person name="Baker B.J."/>
            <person name="Piceno Y.M."/>
            <person name="Andersen G.L."/>
            <person name="Banfield J.F."/>
        </authorList>
    </citation>
    <scope>NUCLEOTIDE SEQUENCE [LARGE SCALE GENOMIC DNA]</scope>
</reference>
<comment type="cofactor">
    <cofactor evidence="1">
        <name>[4Fe-4S] cluster</name>
        <dbReference type="ChEBI" id="CHEBI:49883"/>
    </cofactor>
</comment>
<dbReference type="GO" id="GO:0031419">
    <property type="term" value="F:cobalamin binding"/>
    <property type="evidence" value="ECO:0007669"/>
    <property type="project" value="InterPro"/>
</dbReference>
<dbReference type="InterPro" id="IPR051198">
    <property type="entry name" value="BchE-like"/>
</dbReference>
<dbReference type="Pfam" id="PF04055">
    <property type="entry name" value="Radical_SAM"/>
    <property type="match status" value="1"/>
</dbReference>
<dbReference type="Gene3D" id="3.40.50.280">
    <property type="entry name" value="Cobalamin-binding domain"/>
    <property type="match status" value="1"/>
</dbReference>
<dbReference type="PROSITE" id="PS51332">
    <property type="entry name" value="B12_BINDING"/>
    <property type="match status" value="1"/>
</dbReference>
<dbReference type="PROSITE" id="PS51918">
    <property type="entry name" value="RADICAL_SAM"/>
    <property type="match status" value="1"/>
</dbReference>
<dbReference type="SFLD" id="SFLDG01082">
    <property type="entry name" value="B12-binding_domain_containing"/>
    <property type="match status" value="1"/>
</dbReference>
<dbReference type="InterPro" id="IPR006638">
    <property type="entry name" value="Elp3/MiaA/NifB-like_rSAM"/>
</dbReference>
<dbReference type="InterPro" id="IPR006158">
    <property type="entry name" value="Cobalamin-bd"/>
</dbReference>
<dbReference type="GO" id="GO:0051536">
    <property type="term" value="F:iron-sulfur cluster binding"/>
    <property type="evidence" value="ECO:0007669"/>
    <property type="project" value="UniProtKB-KW"/>
</dbReference>
<keyword evidence="5" id="KW-0411">Iron-sulfur</keyword>
<dbReference type="SFLD" id="SFLDS00029">
    <property type="entry name" value="Radical_SAM"/>
    <property type="match status" value="1"/>
</dbReference>
<evidence type="ECO:0000256" key="1">
    <source>
        <dbReference type="ARBA" id="ARBA00001966"/>
    </source>
</evidence>
<evidence type="ECO:0000313" key="9">
    <source>
        <dbReference type="Proteomes" id="UP000054092"/>
    </source>
</evidence>
<gene>
    <name evidence="8" type="ORF">XD94_0447</name>
</gene>
<evidence type="ECO:0000256" key="4">
    <source>
        <dbReference type="ARBA" id="ARBA00023004"/>
    </source>
</evidence>
<dbReference type="GO" id="GO:0005829">
    <property type="term" value="C:cytosol"/>
    <property type="evidence" value="ECO:0007669"/>
    <property type="project" value="TreeGrafter"/>
</dbReference>
<feature type="domain" description="Radical SAM core" evidence="7">
    <location>
        <begin position="200"/>
        <end position="424"/>
    </location>
</feature>
<keyword evidence="3" id="KW-0479">Metal-binding</keyword>
<dbReference type="EMBL" id="LGGP01000053">
    <property type="protein sequence ID" value="KUK81494.1"/>
    <property type="molecule type" value="Genomic_DNA"/>
</dbReference>
<dbReference type="SUPFAM" id="SSF102114">
    <property type="entry name" value="Radical SAM enzymes"/>
    <property type="match status" value="1"/>
</dbReference>
<dbReference type="InterPro" id="IPR007197">
    <property type="entry name" value="rSAM"/>
</dbReference>
<evidence type="ECO:0000313" key="8">
    <source>
        <dbReference type="EMBL" id="KUK81494.1"/>
    </source>
</evidence>
<dbReference type="PATRIC" id="fig|1184387.3.peg.778"/>
<dbReference type="PANTHER" id="PTHR43409:SF15">
    <property type="entry name" value="PUTATIVE-RELATED"/>
    <property type="match status" value="1"/>
</dbReference>
<proteinExistence type="predicted"/>
<name>A0A101HRI3_9BACT</name>
<dbReference type="InterPro" id="IPR023404">
    <property type="entry name" value="rSAM_horseshoe"/>
</dbReference>
<dbReference type="GO" id="GO:0046872">
    <property type="term" value="F:metal ion binding"/>
    <property type="evidence" value="ECO:0007669"/>
    <property type="project" value="UniProtKB-KW"/>
</dbReference>
<evidence type="ECO:0000256" key="2">
    <source>
        <dbReference type="ARBA" id="ARBA00022691"/>
    </source>
</evidence>
<accession>A0A101HRI3</accession>
<evidence type="ECO:0000256" key="5">
    <source>
        <dbReference type="ARBA" id="ARBA00023014"/>
    </source>
</evidence>
<protein>
    <submittedName>
        <fullName evidence="8">Radical SAM domain protein</fullName>
    </submittedName>
</protein>
<dbReference type="AlphaFoldDB" id="A0A101HRI3"/>
<keyword evidence="2" id="KW-0949">S-adenosyl-L-methionine</keyword>
<dbReference type="GO" id="GO:0003824">
    <property type="term" value="F:catalytic activity"/>
    <property type="evidence" value="ECO:0007669"/>
    <property type="project" value="InterPro"/>
</dbReference>
<feature type="domain" description="B12-binding" evidence="6">
    <location>
        <begin position="8"/>
        <end position="186"/>
    </location>
</feature>
<dbReference type="SUPFAM" id="SSF52242">
    <property type="entry name" value="Cobalamin (vitamin B12)-binding domain"/>
    <property type="match status" value="1"/>
</dbReference>
<dbReference type="Gene3D" id="3.80.30.20">
    <property type="entry name" value="tm_1862 like domain"/>
    <property type="match status" value="1"/>
</dbReference>
<dbReference type="CDD" id="cd01335">
    <property type="entry name" value="Radical_SAM"/>
    <property type="match status" value="1"/>
</dbReference>
<dbReference type="InterPro" id="IPR036724">
    <property type="entry name" value="Cobalamin-bd_sf"/>
</dbReference>